<evidence type="ECO:0000256" key="4">
    <source>
        <dbReference type="ARBA" id="ARBA00022705"/>
    </source>
</evidence>
<evidence type="ECO:0000256" key="6">
    <source>
        <dbReference type="ARBA" id="ARBA00022741"/>
    </source>
</evidence>
<proteinExistence type="inferred from homology"/>
<dbReference type="Gene3D" id="1.10.8.60">
    <property type="match status" value="1"/>
</dbReference>
<dbReference type="InterPro" id="IPR012763">
    <property type="entry name" value="DNA_pol_III_sug/sutau_N"/>
</dbReference>
<keyword evidence="8 11" id="KW-0067">ATP-binding</keyword>
<dbReference type="Pfam" id="PF12362">
    <property type="entry name" value="DUF3646"/>
    <property type="match status" value="1"/>
</dbReference>
<keyword evidence="4 11" id="KW-0235">DNA replication</keyword>
<dbReference type="NCBIfam" id="NF006585">
    <property type="entry name" value="PRK09111.1"/>
    <property type="match status" value="1"/>
</dbReference>
<dbReference type="InterPro" id="IPR022754">
    <property type="entry name" value="DNA_pol_III_gamma-3"/>
</dbReference>
<dbReference type="NCBIfam" id="TIGR02397">
    <property type="entry name" value="dnaX_nterm"/>
    <property type="match status" value="1"/>
</dbReference>
<comment type="similarity">
    <text evidence="1 11">Belongs to the DnaX/STICHEL family.</text>
</comment>
<dbReference type="PANTHER" id="PTHR11669:SF0">
    <property type="entry name" value="PROTEIN STICHEL-LIKE 2"/>
    <property type="match status" value="1"/>
</dbReference>
<comment type="subunit">
    <text evidence="11">DNA polymerase III contains a core (composed of alpha, epsilon and theta chains) that associates with a tau subunit. This core dimerizes to form the POLIII' complex. PolIII' associates with the gamma complex (composed of gamma, delta, delta', psi and chi chains) and with the beta chain to form the complete DNA polymerase III complex.</text>
</comment>
<evidence type="ECO:0000256" key="1">
    <source>
        <dbReference type="ARBA" id="ARBA00006360"/>
    </source>
</evidence>
<evidence type="ECO:0000256" key="11">
    <source>
        <dbReference type="RuleBase" id="RU364063"/>
    </source>
</evidence>
<dbReference type="CDD" id="cd00009">
    <property type="entry name" value="AAA"/>
    <property type="match status" value="1"/>
</dbReference>
<dbReference type="SUPFAM" id="SSF52540">
    <property type="entry name" value="P-loop containing nucleoside triphosphate hydrolases"/>
    <property type="match status" value="1"/>
</dbReference>
<dbReference type="InterPro" id="IPR045085">
    <property type="entry name" value="HLD_clamp_pol_III_gamma_tau"/>
</dbReference>
<dbReference type="InterPro" id="IPR027417">
    <property type="entry name" value="P-loop_NTPase"/>
</dbReference>
<comment type="function">
    <text evidence="11">DNA polymerase III is a complex, multichain enzyme responsible for most of the replicative synthesis in bacteria. This DNA polymerase also exhibits 3' to 5' exonuclease activity.</text>
</comment>
<dbReference type="AlphaFoldDB" id="A0A1E3VPS2"/>
<dbReference type="GO" id="GO:0006261">
    <property type="term" value="P:DNA-templated DNA replication"/>
    <property type="evidence" value="ECO:0007669"/>
    <property type="project" value="TreeGrafter"/>
</dbReference>
<feature type="compositionally biased region" description="Low complexity" evidence="12">
    <location>
        <begin position="407"/>
        <end position="428"/>
    </location>
</feature>
<dbReference type="Pfam" id="PF12169">
    <property type="entry name" value="DNA_pol3_gamma3"/>
    <property type="match status" value="1"/>
</dbReference>
<evidence type="ECO:0000256" key="9">
    <source>
        <dbReference type="ARBA" id="ARBA00022932"/>
    </source>
</evidence>
<feature type="region of interest" description="Disordered" evidence="12">
    <location>
        <begin position="598"/>
        <end position="627"/>
    </location>
</feature>
<comment type="caution">
    <text evidence="14">The sequence shown here is derived from an EMBL/GenBank/DDBJ whole genome shotgun (WGS) entry which is preliminary data.</text>
</comment>
<dbReference type="Proteomes" id="UP000094172">
    <property type="component" value="Unassembled WGS sequence"/>
</dbReference>
<dbReference type="Pfam" id="PF13177">
    <property type="entry name" value="DNA_pol3_delta2"/>
    <property type="match status" value="1"/>
</dbReference>
<dbReference type="FunFam" id="3.40.50.300:FF:000014">
    <property type="entry name" value="DNA polymerase III subunit gamma/tau"/>
    <property type="match status" value="1"/>
</dbReference>
<evidence type="ECO:0000256" key="2">
    <source>
        <dbReference type="ARBA" id="ARBA00022679"/>
    </source>
</evidence>
<dbReference type="CDD" id="cd18137">
    <property type="entry name" value="HLD_clamp_pol_III_gamma_tau"/>
    <property type="match status" value="1"/>
</dbReference>
<keyword evidence="3 11" id="KW-0548">Nucleotidyltransferase</keyword>
<dbReference type="GO" id="GO:0005524">
    <property type="term" value="F:ATP binding"/>
    <property type="evidence" value="ECO:0007669"/>
    <property type="project" value="UniProtKB-KW"/>
</dbReference>
<evidence type="ECO:0000259" key="13">
    <source>
        <dbReference type="SMART" id="SM00382"/>
    </source>
</evidence>
<dbReference type="InterPro" id="IPR008921">
    <property type="entry name" value="DNA_pol3_clamp-load_cplx_C"/>
</dbReference>
<dbReference type="EMBL" id="LPWE01000010">
    <property type="protein sequence ID" value="ODR95519.1"/>
    <property type="molecule type" value="Genomic_DNA"/>
</dbReference>
<dbReference type="Pfam" id="PF22608">
    <property type="entry name" value="DNAX_ATPase_lid"/>
    <property type="match status" value="1"/>
</dbReference>
<name>A0A1E3VPS2_9HYPH</name>
<dbReference type="InterPro" id="IPR022107">
    <property type="entry name" value="DNA_pol_III_gamma/tau_C"/>
</dbReference>
<feature type="compositionally biased region" description="Acidic residues" evidence="12">
    <location>
        <begin position="609"/>
        <end position="619"/>
    </location>
</feature>
<accession>A0A1E3VPS2</accession>
<dbReference type="GO" id="GO:0046872">
    <property type="term" value="F:metal ion binding"/>
    <property type="evidence" value="ECO:0007669"/>
    <property type="project" value="UniProtKB-KW"/>
</dbReference>
<dbReference type="SMART" id="SM00382">
    <property type="entry name" value="AAA"/>
    <property type="match status" value="1"/>
</dbReference>
<sequence length="627" mass="67766">MSEDKAQNPIQDPTKDAAPSAAASHAALARKYRPKIFAELIGQEPMVRTLRNAFASGRIAQAYMLTGVRGVGKTTTARLVARALNYEGPNGEGATIDIEAEGAHCRAILEGRHLDVIEMDAASHTGIDDIRDLIDSAHYKPNSARYKVYIVDEVHMLSKQAFNGLLKTLEEPPEHVKFIFATTEIRKVPVTVLSRCQRFDLKRIDVETMSAHLAHIAKEEGTEAEPAALALIARAGEGSVRDALSILDRAIAFGSGRIEPDTIRELLGLADRGRIFDLLETVLKGDAGGALKALEQLNRDGAEPGQVITDLADAVHAVTVAKAAGPQGIDPAAGEVERGRIEDLAKRLSMPVLARAWQMLLKGHDEVRSSPRPLAAADMVLVRLAYVVDLPPPGDAARQTRPETNETKTAAAADAPPADASSAKTPATAQMTPATAQMAPVAVQEAPVTAGEVREKPAVFESENPAPPDFEEEPVSEPAPASPMPQSFEDVVALAETKRDLKLKNALLEQVRLVRFKPGDIALNPLPLAAPDLLQELMRKLKAWTGQVWIVSTSEQEGEEPLGVQRRAAEAREIEALHAHPAVQEVFRHFPGAKIKEVRNAPQERADLDETPDDVEDDDVFTRGRTS</sequence>
<dbReference type="GO" id="GO:0003677">
    <property type="term" value="F:DNA binding"/>
    <property type="evidence" value="ECO:0007669"/>
    <property type="project" value="InterPro"/>
</dbReference>
<evidence type="ECO:0000256" key="3">
    <source>
        <dbReference type="ARBA" id="ARBA00022695"/>
    </source>
</evidence>
<feature type="compositionally biased region" description="Basic and acidic residues" evidence="12">
    <location>
        <begin position="598"/>
        <end position="608"/>
    </location>
</feature>
<dbReference type="InterPro" id="IPR050238">
    <property type="entry name" value="DNA_Rep/Repair_Clamp_Loader"/>
</dbReference>
<dbReference type="GO" id="GO:0009360">
    <property type="term" value="C:DNA polymerase III complex"/>
    <property type="evidence" value="ECO:0007669"/>
    <property type="project" value="InterPro"/>
</dbReference>
<dbReference type="EC" id="2.7.7.7" evidence="11"/>
<organism evidence="14 15">
    <name type="scientific">Methyloceanibacter stevinii</name>
    <dbReference type="NCBI Taxonomy" id="1774970"/>
    <lineage>
        <taxon>Bacteria</taxon>
        <taxon>Pseudomonadati</taxon>
        <taxon>Pseudomonadota</taxon>
        <taxon>Alphaproteobacteria</taxon>
        <taxon>Hyphomicrobiales</taxon>
        <taxon>Hyphomicrobiaceae</taxon>
        <taxon>Methyloceanibacter</taxon>
    </lineage>
</organism>
<keyword evidence="9 11" id="KW-0239">DNA-directed DNA polymerase</keyword>
<keyword evidence="7" id="KW-0862">Zinc</keyword>
<dbReference type="FunFam" id="1.20.272.10:FF:000003">
    <property type="entry name" value="DNA polymerase III subunit gamma/tau"/>
    <property type="match status" value="1"/>
</dbReference>
<keyword evidence="15" id="KW-1185">Reference proteome</keyword>
<dbReference type="GO" id="GO:0003887">
    <property type="term" value="F:DNA-directed DNA polymerase activity"/>
    <property type="evidence" value="ECO:0007669"/>
    <property type="project" value="UniProtKB-KW"/>
</dbReference>
<dbReference type="SUPFAM" id="SSF48019">
    <property type="entry name" value="post-AAA+ oligomerization domain-like"/>
    <property type="match status" value="1"/>
</dbReference>
<evidence type="ECO:0000313" key="14">
    <source>
        <dbReference type="EMBL" id="ODR95519.1"/>
    </source>
</evidence>
<reference evidence="14 15" key="1">
    <citation type="journal article" date="2016" name="Environ. Microbiol.">
        <title>New Methyloceanibacter diversity from North Sea sediments includes methanotroph containing solely the soluble methane monooxygenase.</title>
        <authorList>
            <person name="Vekeman B."/>
            <person name="Kerckhof F.M."/>
            <person name="Cremers G."/>
            <person name="de Vos P."/>
            <person name="Vandamme P."/>
            <person name="Boon N."/>
            <person name="Op den Camp H.J."/>
            <person name="Heylen K."/>
        </authorList>
    </citation>
    <scope>NUCLEOTIDE SEQUENCE [LARGE SCALE GENOMIC DNA]</scope>
    <source>
        <strain evidence="14 15">R-67176</strain>
    </source>
</reference>
<dbReference type="Gene3D" id="3.40.50.300">
    <property type="entry name" value="P-loop containing nucleotide triphosphate hydrolases"/>
    <property type="match status" value="1"/>
</dbReference>
<feature type="domain" description="AAA+ ATPase" evidence="13">
    <location>
        <begin position="59"/>
        <end position="205"/>
    </location>
</feature>
<evidence type="ECO:0000256" key="5">
    <source>
        <dbReference type="ARBA" id="ARBA00022723"/>
    </source>
</evidence>
<dbReference type="STRING" id="1774970.AUC70_00905"/>
<protein>
    <recommendedName>
        <fullName evidence="11">DNA polymerase III subunit gamma/tau</fullName>
        <ecNumber evidence="11">2.7.7.7</ecNumber>
    </recommendedName>
</protein>
<keyword evidence="6 11" id="KW-0547">Nucleotide-binding</keyword>
<comment type="catalytic activity">
    <reaction evidence="10 11">
        <text>DNA(n) + a 2'-deoxyribonucleoside 5'-triphosphate = DNA(n+1) + diphosphate</text>
        <dbReference type="Rhea" id="RHEA:22508"/>
        <dbReference type="Rhea" id="RHEA-COMP:17339"/>
        <dbReference type="Rhea" id="RHEA-COMP:17340"/>
        <dbReference type="ChEBI" id="CHEBI:33019"/>
        <dbReference type="ChEBI" id="CHEBI:61560"/>
        <dbReference type="ChEBI" id="CHEBI:173112"/>
        <dbReference type="EC" id="2.7.7.7"/>
    </reaction>
</comment>
<gene>
    <name evidence="11" type="primary">dnaX</name>
    <name evidence="14" type="ORF">AUC70_00905</name>
</gene>
<dbReference type="FunFam" id="1.10.8.60:FF:000013">
    <property type="entry name" value="DNA polymerase III subunit gamma/tau"/>
    <property type="match status" value="1"/>
</dbReference>
<dbReference type="PANTHER" id="PTHR11669">
    <property type="entry name" value="REPLICATION FACTOR C / DNA POLYMERASE III GAMMA-TAU SUBUNIT"/>
    <property type="match status" value="1"/>
</dbReference>
<feature type="region of interest" description="Disordered" evidence="12">
    <location>
        <begin position="459"/>
        <end position="485"/>
    </location>
</feature>
<evidence type="ECO:0000256" key="10">
    <source>
        <dbReference type="ARBA" id="ARBA00049244"/>
    </source>
</evidence>
<keyword evidence="2 11" id="KW-0808">Transferase</keyword>
<evidence type="ECO:0000313" key="15">
    <source>
        <dbReference type="Proteomes" id="UP000094172"/>
    </source>
</evidence>
<dbReference type="InterPro" id="IPR003593">
    <property type="entry name" value="AAA+_ATPase"/>
</dbReference>
<feature type="region of interest" description="Disordered" evidence="12">
    <location>
        <begin position="1"/>
        <end position="22"/>
    </location>
</feature>
<evidence type="ECO:0000256" key="12">
    <source>
        <dbReference type="SAM" id="MobiDB-lite"/>
    </source>
</evidence>
<evidence type="ECO:0000256" key="8">
    <source>
        <dbReference type="ARBA" id="ARBA00022840"/>
    </source>
</evidence>
<feature type="region of interest" description="Disordered" evidence="12">
    <location>
        <begin position="391"/>
        <end position="428"/>
    </location>
</feature>
<evidence type="ECO:0000256" key="7">
    <source>
        <dbReference type="ARBA" id="ARBA00022833"/>
    </source>
</evidence>
<dbReference type="Gene3D" id="1.20.272.10">
    <property type="match status" value="1"/>
</dbReference>
<keyword evidence="5" id="KW-0479">Metal-binding</keyword>